<evidence type="ECO:0000259" key="1">
    <source>
        <dbReference type="Pfam" id="PF01764"/>
    </source>
</evidence>
<evidence type="ECO:0000313" key="2">
    <source>
        <dbReference type="EMBL" id="RCN25095.1"/>
    </source>
</evidence>
<dbReference type="InterPro" id="IPR029058">
    <property type="entry name" value="AB_hydrolase_fold"/>
</dbReference>
<dbReference type="PANTHER" id="PTHR45908:SF5">
    <property type="entry name" value="FUNGAL LIPASE-LIKE DOMAIN-CONTAINING PROTEIN"/>
    <property type="match status" value="1"/>
</dbReference>
<dbReference type="InterPro" id="IPR002921">
    <property type="entry name" value="Fungal_lipase-type"/>
</dbReference>
<proteinExistence type="predicted"/>
<accession>A0A368F2H6</accession>
<reference evidence="2 3" key="1">
    <citation type="submission" date="2014-10" db="EMBL/GenBank/DDBJ databases">
        <title>Draft genome of the hookworm Ancylostoma caninum.</title>
        <authorList>
            <person name="Mitreva M."/>
        </authorList>
    </citation>
    <scope>NUCLEOTIDE SEQUENCE [LARGE SCALE GENOMIC DNA]</scope>
    <source>
        <strain evidence="2 3">Baltimore</strain>
    </source>
</reference>
<comment type="caution">
    <text evidence="2">The sequence shown here is derived from an EMBL/GenBank/DDBJ whole genome shotgun (WGS) entry which is preliminary data.</text>
</comment>
<dbReference type="SUPFAM" id="SSF53474">
    <property type="entry name" value="alpha/beta-Hydrolases"/>
    <property type="match status" value="1"/>
</dbReference>
<dbReference type="GO" id="GO:0006629">
    <property type="term" value="P:lipid metabolic process"/>
    <property type="evidence" value="ECO:0007669"/>
    <property type="project" value="InterPro"/>
</dbReference>
<dbReference type="Pfam" id="PF01764">
    <property type="entry name" value="Lipase_3"/>
    <property type="match status" value="1"/>
</dbReference>
<dbReference type="STRING" id="29170.A0A368F2H6"/>
<dbReference type="Gene3D" id="3.40.50.1820">
    <property type="entry name" value="alpha/beta hydrolase"/>
    <property type="match status" value="1"/>
</dbReference>
<dbReference type="PANTHER" id="PTHR45908">
    <property type="entry name" value="PROTEIN CBG11750-RELATED"/>
    <property type="match status" value="1"/>
</dbReference>
<gene>
    <name evidence="2" type="ORF">ANCCAN_29195</name>
</gene>
<sequence>MYSNYMVTFTGHSLGGALAAVAAARTVAEGLRPGHQLTVYTFGEPRVGNVDFAKSFDELIPNSYRVVFGKDIVPHMPPCKKTFHIFGWRHRRCDPSSPFSPYHHGTEIW</sequence>
<dbReference type="OrthoDB" id="438440at2759"/>
<dbReference type="Proteomes" id="UP000252519">
    <property type="component" value="Unassembled WGS sequence"/>
</dbReference>
<protein>
    <submittedName>
        <fullName evidence="2">Triacylglycerol lipase</fullName>
    </submittedName>
</protein>
<keyword evidence="3" id="KW-1185">Reference proteome</keyword>
<evidence type="ECO:0000313" key="3">
    <source>
        <dbReference type="Proteomes" id="UP000252519"/>
    </source>
</evidence>
<feature type="domain" description="Fungal lipase-type" evidence="1">
    <location>
        <begin position="2"/>
        <end position="80"/>
    </location>
</feature>
<organism evidence="2 3">
    <name type="scientific">Ancylostoma caninum</name>
    <name type="common">Dog hookworm</name>
    <dbReference type="NCBI Taxonomy" id="29170"/>
    <lineage>
        <taxon>Eukaryota</taxon>
        <taxon>Metazoa</taxon>
        <taxon>Ecdysozoa</taxon>
        <taxon>Nematoda</taxon>
        <taxon>Chromadorea</taxon>
        <taxon>Rhabditida</taxon>
        <taxon>Rhabditina</taxon>
        <taxon>Rhabditomorpha</taxon>
        <taxon>Strongyloidea</taxon>
        <taxon>Ancylostomatidae</taxon>
        <taxon>Ancylostomatinae</taxon>
        <taxon>Ancylostoma</taxon>
    </lineage>
</organism>
<name>A0A368F2H6_ANCCA</name>
<dbReference type="AlphaFoldDB" id="A0A368F2H6"/>
<dbReference type="EMBL" id="JOJR01014267">
    <property type="protein sequence ID" value="RCN25095.1"/>
    <property type="molecule type" value="Genomic_DNA"/>
</dbReference>